<reference evidence="1" key="2">
    <citation type="submission" date="2023-06" db="EMBL/GenBank/DDBJ databases">
        <authorList>
            <consortium name="Lawrence Berkeley National Laboratory"/>
            <person name="Haridas S."/>
            <person name="Hensen N."/>
            <person name="Bonometti L."/>
            <person name="Westerberg I."/>
            <person name="Brannstrom I.O."/>
            <person name="Guillou S."/>
            <person name="Cros-Aarteil S."/>
            <person name="Calhoun S."/>
            <person name="Kuo A."/>
            <person name="Mondo S."/>
            <person name="Pangilinan J."/>
            <person name="Riley R."/>
            <person name="LaButti K."/>
            <person name="Andreopoulos B."/>
            <person name="Lipzen A."/>
            <person name="Chen C."/>
            <person name="Yanf M."/>
            <person name="Daum C."/>
            <person name="Ng V."/>
            <person name="Clum A."/>
            <person name="Steindorff A."/>
            <person name="Ohm R."/>
            <person name="Martin F."/>
            <person name="Silar P."/>
            <person name="Natvig D."/>
            <person name="Lalanne C."/>
            <person name="Gautier V."/>
            <person name="Ament-velasquez S.L."/>
            <person name="Kruys A."/>
            <person name="Hutchinson M.I."/>
            <person name="Powell A.J."/>
            <person name="Barry K."/>
            <person name="Miller A.N."/>
            <person name="Grigoriev I.V."/>
            <person name="Debuchy R."/>
            <person name="Gladieux P."/>
            <person name="Thoren M.H."/>
            <person name="Johannesson H."/>
        </authorList>
    </citation>
    <scope>NUCLEOTIDE SEQUENCE</scope>
    <source>
        <strain evidence="1">CBS 232.78</strain>
    </source>
</reference>
<evidence type="ECO:0000313" key="1">
    <source>
        <dbReference type="EMBL" id="KAK3394329.1"/>
    </source>
</evidence>
<dbReference type="AlphaFoldDB" id="A0AAE0U8F8"/>
<sequence>MGRWRIGISAVLPVPVCVSIASPGRKHWLASCQQAATRDKIFHQTRCLNVNPITLPYIRIPYGNMYRERMGRCGVRGNIDSTPGCQLASAANQHLMRIEEGGDAASFCVSQIAHLRTSTTTATRATVCDLKGK</sequence>
<dbReference type="EMBL" id="JAULSW010000001">
    <property type="protein sequence ID" value="KAK3394329.1"/>
    <property type="molecule type" value="Genomic_DNA"/>
</dbReference>
<protein>
    <submittedName>
        <fullName evidence="1">Uncharacterized protein</fullName>
    </submittedName>
</protein>
<accession>A0AAE0U8F8</accession>
<comment type="caution">
    <text evidence="1">The sequence shown here is derived from an EMBL/GenBank/DDBJ whole genome shotgun (WGS) entry which is preliminary data.</text>
</comment>
<dbReference type="Proteomes" id="UP001285441">
    <property type="component" value="Unassembled WGS sequence"/>
</dbReference>
<reference evidence="1" key="1">
    <citation type="journal article" date="2023" name="Mol. Phylogenet. Evol.">
        <title>Genome-scale phylogeny and comparative genomics of the fungal order Sordariales.</title>
        <authorList>
            <person name="Hensen N."/>
            <person name="Bonometti L."/>
            <person name="Westerberg I."/>
            <person name="Brannstrom I.O."/>
            <person name="Guillou S."/>
            <person name="Cros-Aarteil S."/>
            <person name="Calhoun S."/>
            <person name="Haridas S."/>
            <person name="Kuo A."/>
            <person name="Mondo S."/>
            <person name="Pangilinan J."/>
            <person name="Riley R."/>
            <person name="LaButti K."/>
            <person name="Andreopoulos B."/>
            <person name="Lipzen A."/>
            <person name="Chen C."/>
            <person name="Yan M."/>
            <person name="Daum C."/>
            <person name="Ng V."/>
            <person name="Clum A."/>
            <person name="Steindorff A."/>
            <person name="Ohm R.A."/>
            <person name="Martin F."/>
            <person name="Silar P."/>
            <person name="Natvig D.O."/>
            <person name="Lalanne C."/>
            <person name="Gautier V."/>
            <person name="Ament-Velasquez S.L."/>
            <person name="Kruys A."/>
            <person name="Hutchinson M.I."/>
            <person name="Powell A.J."/>
            <person name="Barry K."/>
            <person name="Miller A.N."/>
            <person name="Grigoriev I.V."/>
            <person name="Debuchy R."/>
            <person name="Gladieux P."/>
            <person name="Hiltunen Thoren M."/>
            <person name="Johannesson H."/>
        </authorList>
    </citation>
    <scope>NUCLEOTIDE SEQUENCE</scope>
    <source>
        <strain evidence="1">CBS 232.78</strain>
    </source>
</reference>
<name>A0AAE0U8F8_9PEZI</name>
<evidence type="ECO:0000313" key="2">
    <source>
        <dbReference type="Proteomes" id="UP001285441"/>
    </source>
</evidence>
<proteinExistence type="predicted"/>
<keyword evidence="2" id="KW-1185">Reference proteome</keyword>
<organism evidence="1 2">
    <name type="scientific">Podospora didyma</name>
    <dbReference type="NCBI Taxonomy" id="330526"/>
    <lineage>
        <taxon>Eukaryota</taxon>
        <taxon>Fungi</taxon>
        <taxon>Dikarya</taxon>
        <taxon>Ascomycota</taxon>
        <taxon>Pezizomycotina</taxon>
        <taxon>Sordariomycetes</taxon>
        <taxon>Sordariomycetidae</taxon>
        <taxon>Sordariales</taxon>
        <taxon>Podosporaceae</taxon>
        <taxon>Podospora</taxon>
    </lineage>
</organism>
<gene>
    <name evidence="1" type="ORF">B0H63DRAFT_460634</name>
</gene>